<dbReference type="EMBL" id="LOHF01000001">
    <property type="protein sequence ID" value="OUM75836.1"/>
    <property type="molecule type" value="Genomic_DNA"/>
</dbReference>
<keyword evidence="2" id="KW-1185">Reference proteome</keyword>
<evidence type="ECO:0008006" key="3">
    <source>
        <dbReference type="Google" id="ProtNLM"/>
    </source>
</evidence>
<gene>
    <name evidence="1" type="ORF">AUC60_01655</name>
</gene>
<proteinExistence type="predicted"/>
<dbReference type="Proteomes" id="UP000195440">
    <property type="component" value="Unassembled WGS sequence"/>
</dbReference>
<reference evidence="1 2" key="1">
    <citation type="journal article" date="2017" name="Syst. Appl. Microbiol.">
        <title>Pseudomonas caspiana sp. nov., a citrus pathogen in the Pseudomonas syringae phylogenetic group.</title>
        <authorList>
            <person name="Busquets A."/>
            <person name="Gomila M."/>
            <person name="Beiki F."/>
            <person name="Mulet M."/>
            <person name="Rahimian H."/>
            <person name="Garcia-Valdes E."/>
            <person name="Lalucat J."/>
        </authorList>
    </citation>
    <scope>NUCLEOTIDE SEQUENCE [LARGE SCALE GENOMIC DNA]</scope>
    <source>
        <strain evidence="1 2">FBF102</strain>
    </source>
</reference>
<organism evidence="1 2">
    <name type="scientific">Pseudomonas caspiana</name>
    <dbReference type="NCBI Taxonomy" id="1451454"/>
    <lineage>
        <taxon>Bacteria</taxon>
        <taxon>Pseudomonadati</taxon>
        <taxon>Pseudomonadota</taxon>
        <taxon>Gammaproteobacteria</taxon>
        <taxon>Pseudomonadales</taxon>
        <taxon>Pseudomonadaceae</taxon>
        <taxon>Pseudomonas</taxon>
    </lineage>
</organism>
<dbReference type="Gene3D" id="3.50.30.40">
    <property type="entry name" value="Ribonuclease E inhibitor RraA/RraA-like"/>
    <property type="match status" value="1"/>
</dbReference>
<dbReference type="RefSeq" id="WP_087264337.1">
    <property type="nucleotide sequence ID" value="NZ_JBJGBV010000001.1"/>
</dbReference>
<sequence length="68" mass="7471">MWEDGDLLMGDDDGLVCVPFADVEEVYGKAKSKYDAEQAQLQAIAEGTNDRRWVLASLKAKNCPIPGQ</sequence>
<dbReference type="AlphaFoldDB" id="A0A1Y3P7M2"/>
<comment type="caution">
    <text evidence="1">The sequence shown here is derived from an EMBL/GenBank/DDBJ whole genome shotgun (WGS) entry which is preliminary data.</text>
</comment>
<dbReference type="OrthoDB" id="8717144at2"/>
<evidence type="ECO:0000313" key="2">
    <source>
        <dbReference type="Proteomes" id="UP000195440"/>
    </source>
</evidence>
<evidence type="ECO:0000313" key="1">
    <source>
        <dbReference type="EMBL" id="OUM75836.1"/>
    </source>
</evidence>
<accession>A0A1Y3P7M2</accession>
<protein>
    <recommendedName>
        <fullName evidence="3">4-hydroxy-4-methyl-2-oxoglutarate aldolase</fullName>
    </recommendedName>
</protein>
<name>A0A1Y3P7M2_9PSED</name>